<evidence type="ECO:0000256" key="3">
    <source>
        <dbReference type="ARBA" id="ARBA00023125"/>
    </source>
</evidence>
<dbReference type="CDD" id="cd00383">
    <property type="entry name" value="trans_reg_C"/>
    <property type="match status" value="1"/>
</dbReference>
<feature type="domain" description="OmpR/PhoB-type" evidence="9">
    <location>
        <begin position="127"/>
        <end position="227"/>
    </location>
</feature>
<dbReference type="SMART" id="SM00862">
    <property type="entry name" value="Trans_reg_C"/>
    <property type="match status" value="1"/>
</dbReference>
<dbReference type="GO" id="GO:0032993">
    <property type="term" value="C:protein-DNA complex"/>
    <property type="evidence" value="ECO:0007669"/>
    <property type="project" value="TreeGrafter"/>
</dbReference>
<evidence type="ECO:0000256" key="2">
    <source>
        <dbReference type="ARBA" id="ARBA00023015"/>
    </source>
</evidence>
<comment type="function">
    <text evidence="5">May play the central regulatory role in sporulation. It may be an element of the effector pathway responsible for the activation of sporulation genes in response to nutritional stress. Spo0A may act in concert with spo0H (a sigma factor) to control the expression of some genes that are critical to the sporulation process.</text>
</comment>
<feature type="DNA-binding region" description="OmpR/PhoB-type" evidence="7">
    <location>
        <begin position="127"/>
        <end position="227"/>
    </location>
</feature>
<name>A0A949JWH8_9FIRM</name>
<dbReference type="InterPro" id="IPR011006">
    <property type="entry name" value="CheY-like_superfamily"/>
</dbReference>
<evidence type="ECO:0000256" key="1">
    <source>
        <dbReference type="ARBA" id="ARBA00018672"/>
    </source>
</evidence>
<dbReference type="Gene3D" id="3.40.50.2300">
    <property type="match status" value="1"/>
</dbReference>
<dbReference type="InterPro" id="IPR001867">
    <property type="entry name" value="OmpR/PhoB-type_DNA-bd"/>
</dbReference>
<dbReference type="PANTHER" id="PTHR48111">
    <property type="entry name" value="REGULATOR OF RPOS"/>
    <property type="match status" value="1"/>
</dbReference>
<keyword evidence="3 7" id="KW-0238">DNA-binding</keyword>
<dbReference type="GO" id="GO:0000976">
    <property type="term" value="F:transcription cis-regulatory region binding"/>
    <property type="evidence" value="ECO:0007669"/>
    <property type="project" value="TreeGrafter"/>
</dbReference>
<dbReference type="RefSeq" id="WP_238720491.1">
    <property type="nucleotide sequence ID" value="NZ_JAHQCW010000002.1"/>
</dbReference>
<dbReference type="GO" id="GO:0005829">
    <property type="term" value="C:cytosol"/>
    <property type="evidence" value="ECO:0007669"/>
    <property type="project" value="TreeGrafter"/>
</dbReference>
<sequence>MKEKILIVEDDLALSAGLCFELQTDHYITMAAYNCRQAVQVMESDRFDLVILDVNLPDGSGMELCRIIREKYETPVVFLTACDMEQDILAGFDLGAEDYITKPFNIQILRRKLEVVLRRNQKQEPAKNENGFSDGYLKIDFEALAAVKNGEQLVITPNEYKILKILTANAGNVVTRQLLLEKLWDSAENYIDEHTLTVNMTRLRNKIEDPDHKYIKTIYGMGYVFTGVNL</sequence>
<dbReference type="SUPFAM" id="SSF52172">
    <property type="entry name" value="CheY-like"/>
    <property type="match status" value="1"/>
</dbReference>
<proteinExistence type="predicted"/>
<dbReference type="Pfam" id="PF00486">
    <property type="entry name" value="Trans_reg_C"/>
    <property type="match status" value="1"/>
</dbReference>
<evidence type="ECO:0000256" key="5">
    <source>
        <dbReference type="ARBA" id="ARBA00024867"/>
    </source>
</evidence>
<keyword evidence="11" id="KW-1185">Reference proteome</keyword>
<evidence type="ECO:0000256" key="6">
    <source>
        <dbReference type="PROSITE-ProRule" id="PRU00169"/>
    </source>
</evidence>
<evidence type="ECO:0000259" key="9">
    <source>
        <dbReference type="PROSITE" id="PS51755"/>
    </source>
</evidence>
<evidence type="ECO:0000313" key="11">
    <source>
        <dbReference type="Proteomes" id="UP000712157"/>
    </source>
</evidence>
<evidence type="ECO:0000256" key="7">
    <source>
        <dbReference type="PROSITE-ProRule" id="PRU01091"/>
    </source>
</evidence>
<keyword evidence="2" id="KW-0805">Transcription regulation</keyword>
<dbReference type="PROSITE" id="PS51755">
    <property type="entry name" value="OMPR_PHOB"/>
    <property type="match status" value="1"/>
</dbReference>
<evidence type="ECO:0000256" key="4">
    <source>
        <dbReference type="ARBA" id="ARBA00023163"/>
    </source>
</evidence>
<protein>
    <recommendedName>
        <fullName evidence="1">Stage 0 sporulation protein A homolog</fullName>
    </recommendedName>
</protein>
<reference evidence="10" key="1">
    <citation type="submission" date="2021-06" db="EMBL/GenBank/DDBJ databases">
        <title>Description of novel taxa of the family Lachnospiraceae.</title>
        <authorList>
            <person name="Chaplin A.V."/>
            <person name="Sokolova S.R."/>
            <person name="Pikina A.P."/>
            <person name="Korzhanova M."/>
            <person name="Belova V."/>
            <person name="Korostin D."/>
            <person name="Efimov B.A."/>
        </authorList>
    </citation>
    <scope>NUCLEOTIDE SEQUENCE</scope>
    <source>
        <strain evidence="10">ASD5720</strain>
    </source>
</reference>
<dbReference type="Proteomes" id="UP000712157">
    <property type="component" value="Unassembled WGS sequence"/>
</dbReference>
<dbReference type="PANTHER" id="PTHR48111:SF73">
    <property type="entry name" value="ALKALINE PHOSPHATASE SYNTHESIS TRANSCRIPTIONAL REGULATORY PROTEIN PHOP"/>
    <property type="match status" value="1"/>
</dbReference>
<dbReference type="AlphaFoldDB" id="A0A949JWH8"/>
<dbReference type="Gene3D" id="1.10.10.10">
    <property type="entry name" value="Winged helix-like DNA-binding domain superfamily/Winged helix DNA-binding domain"/>
    <property type="match status" value="1"/>
</dbReference>
<dbReference type="EMBL" id="JAHQCW010000002">
    <property type="protein sequence ID" value="MBU9735384.1"/>
    <property type="molecule type" value="Genomic_DNA"/>
</dbReference>
<evidence type="ECO:0000313" key="10">
    <source>
        <dbReference type="EMBL" id="MBU9735384.1"/>
    </source>
</evidence>
<dbReference type="CDD" id="cd17574">
    <property type="entry name" value="REC_OmpR"/>
    <property type="match status" value="1"/>
</dbReference>
<comment type="caution">
    <text evidence="10">The sequence shown here is derived from an EMBL/GenBank/DDBJ whole genome shotgun (WGS) entry which is preliminary data.</text>
</comment>
<dbReference type="SMART" id="SM00448">
    <property type="entry name" value="REC"/>
    <property type="match status" value="1"/>
</dbReference>
<dbReference type="GO" id="GO:0006355">
    <property type="term" value="P:regulation of DNA-templated transcription"/>
    <property type="evidence" value="ECO:0007669"/>
    <property type="project" value="InterPro"/>
</dbReference>
<dbReference type="Pfam" id="PF00072">
    <property type="entry name" value="Response_reg"/>
    <property type="match status" value="1"/>
</dbReference>
<keyword evidence="4" id="KW-0804">Transcription</keyword>
<dbReference type="InterPro" id="IPR036388">
    <property type="entry name" value="WH-like_DNA-bd_sf"/>
</dbReference>
<gene>
    <name evidence="10" type="ORF">KTH89_02480</name>
</gene>
<dbReference type="GO" id="GO:0000156">
    <property type="term" value="F:phosphorelay response regulator activity"/>
    <property type="evidence" value="ECO:0007669"/>
    <property type="project" value="TreeGrafter"/>
</dbReference>
<evidence type="ECO:0000259" key="8">
    <source>
        <dbReference type="PROSITE" id="PS50110"/>
    </source>
</evidence>
<feature type="domain" description="Response regulatory" evidence="8">
    <location>
        <begin position="4"/>
        <end position="117"/>
    </location>
</feature>
<dbReference type="PROSITE" id="PS50110">
    <property type="entry name" value="RESPONSE_REGULATORY"/>
    <property type="match status" value="1"/>
</dbReference>
<accession>A0A949JWH8</accession>
<organism evidence="10 11">
    <name type="scientific">Diplocloster agilis</name>
    <dbReference type="NCBI Taxonomy" id="2850323"/>
    <lineage>
        <taxon>Bacteria</taxon>
        <taxon>Bacillati</taxon>
        <taxon>Bacillota</taxon>
        <taxon>Clostridia</taxon>
        <taxon>Lachnospirales</taxon>
        <taxon>Lachnospiraceae</taxon>
        <taxon>Diplocloster</taxon>
    </lineage>
</organism>
<keyword evidence="6" id="KW-0597">Phosphoprotein</keyword>
<feature type="modified residue" description="4-aspartylphosphate" evidence="6">
    <location>
        <position position="53"/>
    </location>
</feature>
<dbReference type="InterPro" id="IPR039420">
    <property type="entry name" value="WalR-like"/>
</dbReference>
<dbReference type="InterPro" id="IPR001789">
    <property type="entry name" value="Sig_transdc_resp-reg_receiver"/>
</dbReference>